<sequence length="224" mass="25264">MMVIEYERKFVRLSKYARECVSTEAIMCKRFEDGLNEDIRLFVGILELKEFVMLVERACKAKELAKEKIKAEIKSRDSRKRQLGKSFQSSSKKLKEFTTRSATLVGFSNKSKDHLVLVMPDQVDRNVHSVVDVTPVSAEQMTELVSSVVPKTTMVEKEKFQSARSGSTTRGRPQKKLGNGTSNKNTPREQTVRSEGRAPARTYAIRACEEASSPDVITGTFFSL</sequence>
<name>A0A5B6W757_9ROSI</name>
<comment type="caution">
    <text evidence="2">The sequence shown here is derived from an EMBL/GenBank/DDBJ whole genome shotgun (WGS) entry which is preliminary data.</text>
</comment>
<feature type="compositionally biased region" description="Basic and acidic residues" evidence="1">
    <location>
        <begin position="186"/>
        <end position="198"/>
    </location>
</feature>
<evidence type="ECO:0000313" key="2">
    <source>
        <dbReference type="EMBL" id="KAA3477133.1"/>
    </source>
</evidence>
<keyword evidence="3" id="KW-1185">Reference proteome</keyword>
<dbReference type="Proteomes" id="UP000325315">
    <property type="component" value="Unassembled WGS sequence"/>
</dbReference>
<proteinExistence type="predicted"/>
<evidence type="ECO:0000256" key="1">
    <source>
        <dbReference type="SAM" id="MobiDB-lite"/>
    </source>
</evidence>
<reference evidence="2" key="1">
    <citation type="submission" date="2019-08" db="EMBL/GenBank/DDBJ databases">
        <authorList>
            <person name="Liu F."/>
        </authorList>
    </citation>
    <scope>NUCLEOTIDE SEQUENCE [LARGE SCALE GENOMIC DNA]</scope>
    <source>
        <strain evidence="2">PA1801</strain>
        <tissue evidence="2">Leaf</tissue>
    </source>
</reference>
<evidence type="ECO:0000313" key="3">
    <source>
        <dbReference type="Proteomes" id="UP000325315"/>
    </source>
</evidence>
<dbReference type="EMBL" id="SMMG02000004">
    <property type="protein sequence ID" value="KAA3477133.1"/>
    <property type="molecule type" value="Genomic_DNA"/>
</dbReference>
<feature type="compositionally biased region" description="Polar residues" evidence="1">
    <location>
        <begin position="162"/>
        <end position="171"/>
    </location>
</feature>
<accession>A0A5B6W757</accession>
<protein>
    <submittedName>
        <fullName evidence="2">Gag-Pol polyprotein</fullName>
    </submittedName>
</protein>
<gene>
    <name evidence="2" type="ORF">EPI10_011046</name>
</gene>
<dbReference type="AlphaFoldDB" id="A0A5B6W757"/>
<organism evidence="2 3">
    <name type="scientific">Gossypium australe</name>
    <dbReference type="NCBI Taxonomy" id="47621"/>
    <lineage>
        <taxon>Eukaryota</taxon>
        <taxon>Viridiplantae</taxon>
        <taxon>Streptophyta</taxon>
        <taxon>Embryophyta</taxon>
        <taxon>Tracheophyta</taxon>
        <taxon>Spermatophyta</taxon>
        <taxon>Magnoliopsida</taxon>
        <taxon>eudicotyledons</taxon>
        <taxon>Gunneridae</taxon>
        <taxon>Pentapetalae</taxon>
        <taxon>rosids</taxon>
        <taxon>malvids</taxon>
        <taxon>Malvales</taxon>
        <taxon>Malvaceae</taxon>
        <taxon>Malvoideae</taxon>
        <taxon>Gossypium</taxon>
    </lineage>
</organism>
<dbReference type="OrthoDB" id="2272416at2759"/>
<feature type="region of interest" description="Disordered" evidence="1">
    <location>
        <begin position="156"/>
        <end position="198"/>
    </location>
</feature>